<dbReference type="OrthoDB" id="7173685at2"/>
<dbReference type="RefSeq" id="WP_010686044.1">
    <property type="nucleotide sequence ID" value="NZ_CP043538.1"/>
</dbReference>
<gene>
    <name evidence="1" type="ORF">MMSR116_23840</name>
</gene>
<dbReference type="EMBL" id="CP043538">
    <property type="protein sequence ID" value="QGY04602.1"/>
    <property type="molecule type" value="Genomic_DNA"/>
</dbReference>
<evidence type="ECO:0000313" key="2">
    <source>
        <dbReference type="Proteomes" id="UP000012488"/>
    </source>
</evidence>
<organism evidence="1 2">
    <name type="scientific">Methylobacterium mesophilicum SR1.6/6</name>
    <dbReference type="NCBI Taxonomy" id="908290"/>
    <lineage>
        <taxon>Bacteria</taxon>
        <taxon>Pseudomonadati</taxon>
        <taxon>Pseudomonadota</taxon>
        <taxon>Alphaproteobacteria</taxon>
        <taxon>Hyphomicrobiales</taxon>
        <taxon>Methylobacteriaceae</taxon>
        <taxon>Methylobacterium</taxon>
    </lineage>
</organism>
<evidence type="ECO:0008006" key="3">
    <source>
        <dbReference type="Google" id="ProtNLM"/>
    </source>
</evidence>
<dbReference type="AlphaFoldDB" id="A0A6B9FRC9"/>
<proteinExistence type="predicted"/>
<sequence>MAYKITFRKGKRVSSTKLWPCDLEAAVAHAKAQLPIQRGQNGATSVSVSCERTGDVMFTFAEQSEPADL</sequence>
<name>A0A6B9FRC9_9HYPH</name>
<reference evidence="1 2" key="1">
    <citation type="journal article" date="2012" name="Genet. Mol. Biol.">
        <title>Analysis of 16S rRNA and mxaF genes revealing insights into Methylobacterium niche-specific plant association.</title>
        <authorList>
            <person name="Dourado M.N."/>
            <person name="Andreote F.D."/>
            <person name="Dini-Andreote F."/>
            <person name="Conti R."/>
            <person name="Araujo J.M."/>
            <person name="Araujo W.L."/>
        </authorList>
    </citation>
    <scope>NUCLEOTIDE SEQUENCE [LARGE SCALE GENOMIC DNA]</scope>
    <source>
        <strain evidence="1 2">SR1.6/6</strain>
    </source>
</reference>
<dbReference type="Proteomes" id="UP000012488">
    <property type="component" value="Chromosome"/>
</dbReference>
<accession>A0A6B9FRC9</accession>
<evidence type="ECO:0000313" key="1">
    <source>
        <dbReference type="EMBL" id="QGY04602.1"/>
    </source>
</evidence>
<reference evidence="1 2" key="2">
    <citation type="journal article" date="2013" name="Genome Announc.">
        <title>Draft Genome Sequence of Methylobacterium mesophilicum Strain SR1.6/6, Isolated from Citrus sinensis.</title>
        <authorList>
            <person name="Marinho Almeida D."/>
            <person name="Dini-Andreote F."/>
            <person name="Camargo Neves A.A."/>
            <person name="Juca Ramos R.T."/>
            <person name="Andreote F.D."/>
            <person name="Carneiro A.R."/>
            <person name="Oliveira de Souza Lima A."/>
            <person name="Caracciolo Gomes de Sa P.H."/>
            <person name="Ribeiro Barbosa M.S."/>
            <person name="Araujo W.L."/>
            <person name="Silva A."/>
        </authorList>
    </citation>
    <scope>NUCLEOTIDE SEQUENCE [LARGE SCALE GENOMIC DNA]</scope>
    <source>
        <strain evidence="1 2">SR1.6/6</strain>
    </source>
</reference>
<dbReference type="KEGG" id="mmes:MMSR116_23840"/>
<protein>
    <recommendedName>
        <fullName evidence="3">DUF2188 domain-containing protein</fullName>
    </recommendedName>
</protein>